<dbReference type="InterPro" id="IPR000175">
    <property type="entry name" value="Na/ntran_symport"/>
</dbReference>
<dbReference type="SUPFAM" id="SSF161070">
    <property type="entry name" value="SNF-like"/>
    <property type="match status" value="1"/>
</dbReference>
<keyword evidence="3" id="KW-0812">Transmembrane</keyword>
<evidence type="ECO:0000256" key="5">
    <source>
        <dbReference type="ARBA" id="ARBA00023136"/>
    </source>
</evidence>
<keyword evidence="4" id="KW-1133">Transmembrane helix</keyword>
<name>A0ABQ9EXZ5_TEGGR</name>
<evidence type="ECO:0000256" key="2">
    <source>
        <dbReference type="ARBA" id="ARBA00022448"/>
    </source>
</evidence>
<evidence type="ECO:0000256" key="3">
    <source>
        <dbReference type="ARBA" id="ARBA00022692"/>
    </source>
</evidence>
<proteinExistence type="predicted"/>
<evidence type="ECO:0000256" key="1">
    <source>
        <dbReference type="ARBA" id="ARBA00004141"/>
    </source>
</evidence>
<evidence type="ECO:0000256" key="4">
    <source>
        <dbReference type="ARBA" id="ARBA00022989"/>
    </source>
</evidence>
<dbReference type="Proteomes" id="UP001217089">
    <property type="component" value="Unassembled WGS sequence"/>
</dbReference>
<dbReference type="PANTHER" id="PTHR11616">
    <property type="entry name" value="SODIUM/CHLORIDE DEPENDENT TRANSPORTER"/>
    <property type="match status" value="1"/>
</dbReference>
<comment type="subcellular location">
    <subcellularLocation>
        <location evidence="1">Membrane</location>
        <topology evidence="1">Multi-pass membrane protein</topology>
    </subcellularLocation>
</comment>
<keyword evidence="7" id="KW-1185">Reference proteome</keyword>
<evidence type="ECO:0000313" key="7">
    <source>
        <dbReference type="Proteomes" id="UP001217089"/>
    </source>
</evidence>
<dbReference type="PROSITE" id="PS50267">
    <property type="entry name" value="NA_NEUROTRAN_SYMP_3"/>
    <property type="match status" value="1"/>
</dbReference>
<protein>
    <submittedName>
        <fullName evidence="6">Uncharacterized protein</fullName>
    </submittedName>
</protein>
<dbReference type="EMBL" id="JARBDR010000640">
    <property type="protein sequence ID" value="KAJ8310023.1"/>
    <property type="molecule type" value="Genomic_DNA"/>
</dbReference>
<gene>
    <name evidence="6" type="ORF">KUTeg_011888</name>
</gene>
<dbReference type="PANTHER" id="PTHR11616:SF240">
    <property type="entry name" value="BLOATED TUBULES, ISOFORM B-RELATED"/>
    <property type="match status" value="1"/>
</dbReference>
<accession>A0ABQ9EXZ5</accession>
<keyword evidence="2" id="KW-0813">Transport</keyword>
<organism evidence="6 7">
    <name type="scientific">Tegillarca granosa</name>
    <name type="common">Malaysian cockle</name>
    <name type="synonym">Anadara granosa</name>
    <dbReference type="NCBI Taxonomy" id="220873"/>
    <lineage>
        <taxon>Eukaryota</taxon>
        <taxon>Metazoa</taxon>
        <taxon>Spiralia</taxon>
        <taxon>Lophotrochozoa</taxon>
        <taxon>Mollusca</taxon>
        <taxon>Bivalvia</taxon>
        <taxon>Autobranchia</taxon>
        <taxon>Pteriomorphia</taxon>
        <taxon>Arcoida</taxon>
        <taxon>Arcoidea</taxon>
        <taxon>Arcidae</taxon>
        <taxon>Tegillarca</taxon>
    </lineage>
</organism>
<keyword evidence="5" id="KW-0472">Membrane</keyword>
<dbReference type="Pfam" id="PF00209">
    <property type="entry name" value="SNF"/>
    <property type="match status" value="1"/>
</dbReference>
<comment type="caution">
    <text evidence="6">The sequence shown here is derived from an EMBL/GenBank/DDBJ whole genome shotgun (WGS) entry which is preliminary data.</text>
</comment>
<evidence type="ECO:0000313" key="6">
    <source>
        <dbReference type="EMBL" id="KAJ8310023.1"/>
    </source>
</evidence>
<dbReference type="InterPro" id="IPR037272">
    <property type="entry name" value="SNS_sf"/>
</dbReference>
<sequence length="59" mass="6798">MLFFFKPKWHRLADPKVWVHAAATNFFSLGIGGGGNITLASFNKYQVEYCHKTYTLFIN</sequence>
<reference evidence="6 7" key="1">
    <citation type="submission" date="2022-12" db="EMBL/GenBank/DDBJ databases">
        <title>Chromosome-level genome of Tegillarca granosa.</title>
        <authorList>
            <person name="Kim J."/>
        </authorList>
    </citation>
    <scope>NUCLEOTIDE SEQUENCE [LARGE SCALE GENOMIC DNA]</scope>
    <source>
        <strain evidence="6">Teg-2019</strain>
        <tissue evidence="6">Adductor muscle</tissue>
    </source>
</reference>